<dbReference type="NCBIfam" id="TIGR00407">
    <property type="entry name" value="proA"/>
    <property type="match status" value="1"/>
</dbReference>
<dbReference type="OrthoDB" id="9809970at2"/>
<evidence type="ECO:0000256" key="8">
    <source>
        <dbReference type="SAM" id="Coils"/>
    </source>
</evidence>
<dbReference type="HAMAP" id="MF_00412">
    <property type="entry name" value="ProA"/>
    <property type="match status" value="1"/>
</dbReference>
<protein>
    <recommendedName>
        <fullName evidence="7">Gamma-glutamyl phosphate reductase</fullName>
        <shortName evidence="7">GPR</shortName>
        <ecNumber evidence="7">1.2.1.41</ecNumber>
    </recommendedName>
    <alternativeName>
        <fullName evidence="7">Glutamate-5-semialdehyde dehydrogenase</fullName>
    </alternativeName>
    <alternativeName>
        <fullName evidence="7">Glutamyl-gamma-semialdehyde dehydrogenase</fullName>
        <shortName evidence="7">GSA dehydrogenase</shortName>
    </alternativeName>
</protein>
<evidence type="ECO:0000256" key="4">
    <source>
        <dbReference type="ARBA" id="ARBA00022857"/>
    </source>
</evidence>
<dbReference type="FunFam" id="3.40.309.10:FF:000006">
    <property type="entry name" value="Gamma-glutamyl phosphate reductase"/>
    <property type="match status" value="1"/>
</dbReference>
<gene>
    <name evidence="7" type="primary">proA</name>
    <name evidence="10" type="ordered locus">Desor_3538</name>
</gene>
<dbReference type="GO" id="GO:0005737">
    <property type="term" value="C:cytoplasm"/>
    <property type="evidence" value="ECO:0007669"/>
    <property type="project" value="UniProtKB-SubCell"/>
</dbReference>
<dbReference type="STRING" id="768706.Desor_3538"/>
<evidence type="ECO:0000259" key="9">
    <source>
        <dbReference type="Pfam" id="PF00171"/>
    </source>
</evidence>
<dbReference type="PANTHER" id="PTHR11063">
    <property type="entry name" value="GLUTAMATE SEMIALDEHYDE DEHYDROGENASE"/>
    <property type="match status" value="1"/>
</dbReference>
<dbReference type="CDD" id="cd07079">
    <property type="entry name" value="ALDH_F18-19_ProA-GPR"/>
    <property type="match status" value="1"/>
</dbReference>
<keyword evidence="8" id="KW-0175">Coiled coil</keyword>
<evidence type="ECO:0000313" key="11">
    <source>
        <dbReference type="Proteomes" id="UP000006346"/>
    </source>
</evidence>
<reference evidence="10 11" key="2">
    <citation type="journal article" date="2012" name="J. Bacteriol.">
        <title>Complete genome sequences of Desulfosporosinus orientis DSM765T, Desulfosporosinus youngiae DSM17734T, Desulfosporosinus meridiei DSM13257T, and Desulfosporosinus acidiphilus DSM22704T.</title>
        <authorList>
            <person name="Pester M."/>
            <person name="Brambilla E."/>
            <person name="Alazard D."/>
            <person name="Rattei T."/>
            <person name="Weinmaier T."/>
            <person name="Han J."/>
            <person name="Lucas S."/>
            <person name="Lapidus A."/>
            <person name="Cheng J.F."/>
            <person name="Goodwin L."/>
            <person name="Pitluck S."/>
            <person name="Peters L."/>
            <person name="Ovchinnikova G."/>
            <person name="Teshima H."/>
            <person name="Detter J.C."/>
            <person name="Han C.S."/>
            <person name="Tapia R."/>
            <person name="Land M.L."/>
            <person name="Hauser L."/>
            <person name="Kyrpides N.C."/>
            <person name="Ivanova N.N."/>
            <person name="Pagani I."/>
            <person name="Huntmann M."/>
            <person name="Wei C.L."/>
            <person name="Davenport K.W."/>
            <person name="Daligault H."/>
            <person name="Chain P.S."/>
            <person name="Chen A."/>
            <person name="Mavromatis K."/>
            <person name="Markowitz V."/>
            <person name="Szeto E."/>
            <person name="Mikhailova N."/>
            <person name="Pati A."/>
            <person name="Wagner M."/>
            <person name="Woyke T."/>
            <person name="Ollivier B."/>
            <person name="Klenk H.P."/>
            <person name="Spring S."/>
            <person name="Loy A."/>
        </authorList>
    </citation>
    <scope>NUCLEOTIDE SEQUENCE [LARGE SCALE GENOMIC DNA]</scope>
    <source>
        <strain evidence="11">ATCC 19365 / DSM 765 / NCIMB 8382 / VKM B-1628</strain>
    </source>
</reference>
<dbReference type="Proteomes" id="UP000006346">
    <property type="component" value="Chromosome"/>
</dbReference>
<dbReference type="InterPro" id="IPR016161">
    <property type="entry name" value="Ald_DH/histidinol_DH"/>
</dbReference>
<dbReference type="InterPro" id="IPR015590">
    <property type="entry name" value="Aldehyde_DH_dom"/>
</dbReference>
<dbReference type="Gene3D" id="3.40.309.10">
    <property type="entry name" value="Aldehyde Dehydrogenase, Chain A, domain 2"/>
    <property type="match status" value="1"/>
</dbReference>
<evidence type="ECO:0000256" key="5">
    <source>
        <dbReference type="ARBA" id="ARBA00023002"/>
    </source>
</evidence>
<dbReference type="eggNOG" id="COG0014">
    <property type="taxonomic scope" value="Bacteria"/>
</dbReference>
<dbReference type="InterPro" id="IPR012134">
    <property type="entry name" value="Glu-5-SA_DH"/>
</dbReference>
<dbReference type="Gene3D" id="3.40.605.10">
    <property type="entry name" value="Aldehyde Dehydrogenase, Chain A, domain 1"/>
    <property type="match status" value="1"/>
</dbReference>
<evidence type="ECO:0000313" key="10">
    <source>
        <dbReference type="EMBL" id="AET69021.1"/>
    </source>
</evidence>
<evidence type="ECO:0000256" key="1">
    <source>
        <dbReference type="ARBA" id="ARBA00004985"/>
    </source>
</evidence>
<keyword evidence="7" id="KW-0963">Cytoplasm</keyword>
<feature type="coiled-coil region" evidence="8">
    <location>
        <begin position="33"/>
        <end position="60"/>
    </location>
</feature>
<comment type="subcellular location">
    <subcellularLocation>
        <location evidence="7">Cytoplasm</location>
    </subcellularLocation>
</comment>
<reference evidence="11" key="1">
    <citation type="submission" date="2011-11" db="EMBL/GenBank/DDBJ databases">
        <title>Complete sequence of Desulfosporosinus orientis DSM 765.</title>
        <authorList>
            <person name="Lucas S."/>
            <person name="Han J."/>
            <person name="Lapidus A."/>
            <person name="Cheng J.-F."/>
            <person name="Goodwin L."/>
            <person name="Pitluck S."/>
            <person name="Peters L."/>
            <person name="Ovchinnikova G."/>
            <person name="Teshima H."/>
            <person name="Detter J.C."/>
            <person name="Han C."/>
            <person name="Tapia R."/>
            <person name="Land M."/>
            <person name="Hauser L."/>
            <person name="Kyrpides N."/>
            <person name="Ivanova N."/>
            <person name="Pagani I."/>
            <person name="Pester M."/>
            <person name="Spring S."/>
            <person name="Ollivier B."/>
            <person name="Rattei T."/>
            <person name="Klenk H.-P."/>
            <person name="Wagner M."/>
            <person name="Loy A."/>
            <person name="Woyke T."/>
        </authorList>
    </citation>
    <scope>NUCLEOTIDE SEQUENCE [LARGE SCALE GENOMIC DNA]</scope>
    <source>
        <strain evidence="11">ATCC 19365 / DSM 765 / NCIMB 8382 / VKM B-1628</strain>
    </source>
</reference>
<comment type="function">
    <text evidence="7">Catalyzes the NADPH-dependent reduction of L-glutamate 5-phosphate into L-glutamate 5-semialdehyde and phosphate. The product spontaneously undergoes cyclization to form 1-pyrroline-5-carboxylate.</text>
</comment>
<keyword evidence="4 7" id="KW-0521">NADP</keyword>
<dbReference type="EMBL" id="CP003108">
    <property type="protein sequence ID" value="AET69021.1"/>
    <property type="molecule type" value="Genomic_DNA"/>
</dbReference>
<accession>G7WH07</accession>
<feature type="domain" description="Aldehyde dehydrogenase" evidence="9">
    <location>
        <begin position="9"/>
        <end position="286"/>
    </location>
</feature>
<dbReference type="EC" id="1.2.1.41" evidence="7"/>
<keyword evidence="3 7" id="KW-0641">Proline biosynthesis</keyword>
<dbReference type="GO" id="GO:0004350">
    <property type="term" value="F:glutamate-5-semialdehyde dehydrogenase activity"/>
    <property type="evidence" value="ECO:0007669"/>
    <property type="project" value="UniProtKB-UniRule"/>
</dbReference>
<evidence type="ECO:0000256" key="7">
    <source>
        <dbReference type="HAMAP-Rule" id="MF_00412"/>
    </source>
</evidence>
<comment type="catalytic activity">
    <reaction evidence="6 7">
        <text>L-glutamate 5-semialdehyde + phosphate + NADP(+) = L-glutamyl 5-phosphate + NADPH + H(+)</text>
        <dbReference type="Rhea" id="RHEA:19541"/>
        <dbReference type="ChEBI" id="CHEBI:15378"/>
        <dbReference type="ChEBI" id="CHEBI:43474"/>
        <dbReference type="ChEBI" id="CHEBI:57783"/>
        <dbReference type="ChEBI" id="CHEBI:58066"/>
        <dbReference type="ChEBI" id="CHEBI:58274"/>
        <dbReference type="ChEBI" id="CHEBI:58349"/>
        <dbReference type="EC" id="1.2.1.41"/>
    </reaction>
</comment>
<name>G7WH07_DESOD</name>
<dbReference type="GO" id="GO:0055129">
    <property type="term" value="P:L-proline biosynthetic process"/>
    <property type="evidence" value="ECO:0007669"/>
    <property type="project" value="UniProtKB-UniRule"/>
</dbReference>
<dbReference type="AlphaFoldDB" id="G7WH07"/>
<keyword evidence="11" id="KW-1185">Reference proteome</keyword>
<evidence type="ECO:0000256" key="6">
    <source>
        <dbReference type="ARBA" id="ARBA00049024"/>
    </source>
</evidence>
<dbReference type="PATRIC" id="fig|768706.3.peg.3564"/>
<comment type="similarity">
    <text evidence="7">Belongs to the gamma-glutamyl phosphate reductase family.</text>
</comment>
<comment type="pathway">
    <text evidence="1 7">Amino-acid biosynthesis; L-proline biosynthesis; L-glutamate 5-semialdehyde from L-glutamate: step 2/2.</text>
</comment>
<dbReference type="HOGENOM" id="CLU_030231_0_0_9"/>
<organism evidence="10 11">
    <name type="scientific">Desulfosporosinus orientis (strain ATCC 19365 / DSM 765 / NCIMB 8382 / VKM B-1628 / Singapore I)</name>
    <name type="common">Desulfotomaculum orientis</name>
    <dbReference type="NCBI Taxonomy" id="768706"/>
    <lineage>
        <taxon>Bacteria</taxon>
        <taxon>Bacillati</taxon>
        <taxon>Bacillota</taxon>
        <taxon>Clostridia</taxon>
        <taxon>Eubacteriales</taxon>
        <taxon>Desulfitobacteriaceae</taxon>
        <taxon>Desulfosporosinus</taxon>
    </lineage>
</organism>
<dbReference type="PANTHER" id="PTHR11063:SF8">
    <property type="entry name" value="DELTA-1-PYRROLINE-5-CARBOXYLATE SYNTHASE"/>
    <property type="match status" value="1"/>
</dbReference>
<dbReference type="UniPathway" id="UPA00098">
    <property type="reaction ID" value="UER00360"/>
</dbReference>
<evidence type="ECO:0000256" key="3">
    <source>
        <dbReference type="ARBA" id="ARBA00022650"/>
    </source>
</evidence>
<dbReference type="GO" id="GO:0050661">
    <property type="term" value="F:NADP binding"/>
    <property type="evidence" value="ECO:0007669"/>
    <property type="project" value="InterPro"/>
</dbReference>
<proteinExistence type="inferred from homology"/>
<dbReference type="PROSITE" id="PS01223">
    <property type="entry name" value="PROA"/>
    <property type="match status" value="1"/>
</dbReference>
<dbReference type="NCBIfam" id="NF001221">
    <property type="entry name" value="PRK00197.1"/>
    <property type="match status" value="1"/>
</dbReference>
<keyword evidence="2 7" id="KW-0028">Amino-acid biosynthesis</keyword>
<dbReference type="KEGG" id="dor:Desor_3538"/>
<dbReference type="InterPro" id="IPR016162">
    <property type="entry name" value="Ald_DH_N"/>
</dbReference>
<dbReference type="RefSeq" id="WP_014185829.1">
    <property type="nucleotide sequence ID" value="NC_016584.1"/>
</dbReference>
<keyword evidence="5 7" id="KW-0560">Oxidoreductase</keyword>
<sequence length="415" mass="45189">MFEAKLIEIGQRAKQAARLLAYASTESKNNALLAMAEALLKNQEEILEANQRDVQAAEEKGLKKSLVNRLRLTAASIAQISQSLKEVVALRDPVGEGEIWTRPNGLRIQQVHVPLGVVAMIYEARPNVTVDAAALCLKSGNVVILRGGSEALESNKVLARVIAEAAEASGLPGGCIQLITETSREWVQKLIRMNEFLDVIIPRGGAGLIQAVVQNSTVPVIETGTGMCHAFVDRDADYEKAVPIVVNAKTQNPGVCNALETLLVDEGIAAEFLPLIGEELKKLNVQLKGCPRTCDILTYSLPATEDDWKYEHLDLILGVKVVPDLDGALNHIYQYSTKHSETIVTENYSRAQRFLREIDAAAVYVNASTRFTDGGRFGFGAEIGISTQKLHARGPMGLKELTTIKYMVYGDGQIV</sequence>
<dbReference type="InterPro" id="IPR016163">
    <property type="entry name" value="Ald_DH_C"/>
</dbReference>
<evidence type="ECO:0000256" key="2">
    <source>
        <dbReference type="ARBA" id="ARBA00022605"/>
    </source>
</evidence>
<dbReference type="Pfam" id="PF00171">
    <property type="entry name" value="Aldedh"/>
    <property type="match status" value="1"/>
</dbReference>
<dbReference type="InterPro" id="IPR000965">
    <property type="entry name" value="GPR_dom"/>
</dbReference>
<dbReference type="InterPro" id="IPR020593">
    <property type="entry name" value="G-glutamylP_reductase_CS"/>
</dbReference>
<dbReference type="SUPFAM" id="SSF53720">
    <property type="entry name" value="ALDH-like"/>
    <property type="match status" value="1"/>
</dbReference>
<dbReference type="PIRSF" id="PIRSF000151">
    <property type="entry name" value="GPR"/>
    <property type="match status" value="1"/>
</dbReference>